<accession>A0A8J6HVM1</accession>
<reference evidence="5" key="1">
    <citation type="journal article" date="2020" name="J Insects Food Feed">
        <title>The yellow mealworm (Tenebrio molitor) genome: a resource for the emerging insects as food and feed industry.</title>
        <authorList>
            <person name="Eriksson T."/>
            <person name="Andere A."/>
            <person name="Kelstrup H."/>
            <person name="Emery V."/>
            <person name="Picard C."/>
        </authorList>
    </citation>
    <scope>NUCLEOTIDE SEQUENCE</scope>
    <source>
        <strain evidence="5">Stoneville</strain>
        <tissue evidence="5">Whole head</tissue>
    </source>
</reference>
<dbReference type="InterPro" id="IPR050863">
    <property type="entry name" value="CenT-Element_Derived"/>
</dbReference>
<dbReference type="AlphaFoldDB" id="A0A8J6HVM1"/>
<dbReference type="PANTHER" id="PTHR19303">
    <property type="entry name" value="TRANSPOSON"/>
    <property type="match status" value="1"/>
</dbReference>
<dbReference type="Pfam" id="PF04218">
    <property type="entry name" value="CENP-B_N"/>
    <property type="match status" value="1"/>
</dbReference>
<dbReference type="InterPro" id="IPR036397">
    <property type="entry name" value="RNaseH_sf"/>
</dbReference>
<dbReference type="Proteomes" id="UP000719412">
    <property type="component" value="Unassembled WGS sequence"/>
</dbReference>
<comment type="subcellular location">
    <subcellularLocation>
        <location evidence="1">Nucleus</location>
    </subcellularLocation>
</comment>
<dbReference type="PROSITE" id="PS51253">
    <property type="entry name" value="HTH_CENPB"/>
    <property type="match status" value="1"/>
</dbReference>
<dbReference type="Gene3D" id="3.30.420.10">
    <property type="entry name" value="Ribonuclease H-like superfamily/Ribonuclease H"/>
    <property type="match status" value="1"/>
</dbReference>
<dbReference type="InterPro" id="IPR004875">
    <property type="entry name" value="DDE_SF_endonuclease_dom"/>
</dbReference>
<dbReference type="Pfam" id="PF03184">
    <property type="entry name" value="DDE_1"/>
    <property type="match status" value="1"/>
</dbReference>
<name>A0A8J6HVM1_TENMO</name>
<keyword evidence="3" id="KW-0539">Nucleus</keyword>
<comment type="caution">
    <text evidence="5">The sequence shown here is derived from an EMBL/GenBank/DDBJ whole genome shotgun (WGS) entry which is preliminary data.</text>
</comment>
<sequence length="520" mass="59747">MPPRKSLSLSRKLEIIRKLQSGCANAQICREYSMSKSTVSTIWTSKDKYLNVQSSVTSSVKKLRQAKRPDVDKSLLKWFALKRSQNVPISGPILQEKANQLAQLRSEAAGMSNQEKFFCIRGWVDRFKRRYNIKSGKIHGEAGAVNTDIPENWLTTVWPGIRRRYADSDIFNGDETGLFYRLTPDRTLHFKGEKCSGGKHSKERITAWVCANMDGSEKKKLFIIGKSKSPRCFKNVTKLPVRAWMTGELFSSLLLSWNQDLAKEKRKILLVIDNCPAHPKLDNLEWIEVVFLPPNVTSVLQPMDQGIIKCLKSYYRRQLLLKMIQCDDAKVEMKISLLDAILMLDLAWENVSSKTISNCFRHAGFYVDTGFTEEDDMSVKQWVLAQKVAEAELDDVDLYHWTKNNDISDFEGYDLTEYEKIDEEIEVAEFSDDSEIVRSTTEQEENENCIQNESDEDTEADAFPGAQEALAALQTVTRFVRLSLPEEDHSNFLESSSILEKNLYKRMLKKRFQSKITDFF</sequence>
<dbReference type="GO" id="GO:0003677">
    <property type="term" value="F:DNA binding"/>
    <property type="evidence" value="ECO:0007669"/>
    <property type="project" value="UniProtKB-KW"/>
</dbReference>
<gene>
    <name evidence="5" type="ORF">GEV33_002423</name>
</gene>
<keyword evidence="2" id="KW-0238">DNA-binding</keyword>
<protein>
    <recommendedName>
        <fullName evidence="4">HTH CENPB-type domain-containing protein</fullName>
    </recommendedName>
</protein>
<proteinExistence type="predicted"/>
<dbReference type="SUPFAM" id="SSF46689">
    <property type="entry name" value="Homeodomain-like"/>
    <property type="match status" value="2"/>
</dbReference>
<dbReference type="EMBL" id="JABDTM020012060">
    <property type="protein sequence ID" value="KAH0820368.1"/>
    <property type="molecule type" value="Genomic_DNA"/>
</dbReference>
<feature type="domain" description="HTH CENPB-type" evidence="4">
    <location>
        <begin position="59"/>
        <end position="137"/>
    </location>
</feature>
<dbReference type="GO" id="GO:0005634">
    <property type="term" value="C:nucleus"/>
    <property type="evidence" value="ECO:0007669"/>
    <property type="project" value="UniProtKB-SubCell"/>
</dbReference>
<dbReference type="InterPro" id="IPR007889">
    <property type="entry name" value="HTH_Psq"/>
</dbReference>
<evidence type="ECO:0000259" key="4">
    <source>
        <dbReference type="PROSITE" id="PS51253"/>
    </source>
</evidence>
<dbReference type="InterPro" id="IPR006600">
    <property type="entry name" value="HTH_CenpB_DNA-bd_dom"/>
</dbReference>
<reference evidence="5" key="2">
    <citation type="submission" date="2021-08" db="EMBL/GenBank/DDBJ databases">
        <authorList>
            <person name="Eriksson T."/>
        </authorList>
    </citation>
    <scope>NUCLEOTIDE SEQUENCE</scope>
    <source>
        <strain evidence="5">Stoneville</strain>
        <tissue evidence="5">Whole head</tissue>
    </source>
</reference>
<evidence type="ECO:0000313" key="5">
    <source>
        <dbReference type="EMBL" id="KAH0820368.1"/>
    </source>
</evidence>
<dbReference type="Gene3D" id="1.10.10.60">
    <property type="entry name" value="Homeodomain-like"/>
    <property type="match status" value="2"/>
</dbReference>
<evidence type="ECO:0000313" key="6">
    <source>
        <dbReference type="Proteomes" id="UP000719412"/>
    </source>
</evidence>
<evidence type="ECO:0000256" key="2">
    <source>
        <dbReference type="ARBA" id="ARBA00023125"/>
    </source>
</evidence>
<evidence type="ECO:0000256" key="3">
    <source>
        <dbReference type="ARBA" id="ARBA00023242"/>
    </source>
</evidence>
<dbReference type="Pfam" id="PF03221">
    <property type="entry name" value="HTH_Tnp_Tc5"/>
    <property type="match status" value="1"/>
</dbReference>
<organism evidence="5 6">
    <name type="scientific">Tenebrio molitor</name>
    <name type="common">Yellow mealworm beetle</name>
    <dbReference type="NCBI Taxonomy" id="7067"/>
    <lineage>
        <taxon>Eukaryota</taxon>
        <taxon>Metazoa</taxon>
        <taxon>Ecdysozoa</taxon>
        <taxon>Arthropoda</taxon>
        <taxon>Hexapoda</taxon>
        <taxon>Insecta</taxon>
        <taxon>Pterygota</taxon>
        <taxon>Neoptera</taxon>
        <taxon>Endopterygota</taxon>
        <taxon>Coleoptera</taxon>
        <taxon>Polyphaga</taxon>
        <taxon>Cucujiformia</taxon>
        <taxon>Tenebrionidae</taxon>
        <taxon>Tenebrio</taxon>
    </lineage>
</organism>
<dbReference type="InterPro" id="IPR009057">
    <property type="entry name" value="Homeodomain-like_sf"/>
</dbReference>
<dbReference type="PANTHER" id="PTHR19303:SF73">
    <property type="entry name" value="PROTEIN PDC2"/>
    <property type="match status" value="1"/>
</dbReference>
<evidence type="ECO:0000256" key="1">
    <source>
        <dbReference type="ARBA" id="ARBA00004123"/>
    </source>
</evidence>
<dbReference type="SMART" id="SM00674">
    <property type="entry name" value="CENPB"/>
    <property type="match status" value="1"/>
</dbReference>
<keyword evidence="6" id="KW-1185">Reference proteome</keyword>